<dbReference type="AlphaFoldDB" id="V6LSA3"/>
<dbReference type="Proteomes" id="UP000018208">
    <property type="component" value="Unassembled WGS sequence"/>
</dbReference>
<proteinExistence type="predicted"/>
<reference evidence="3" key="2">
    <citation type="submission" date="2020-12" db="EMBL/GenBank/DDBJ databases">
        <title>New Spironucleus salmonicida genome in near-complete chromosomes.</title>
        <authorList>
            <person name="Xu F."/>
            <person name="Kurt Z."/>
            <person name="Jimenez-Gonzalez A."/>
            <person name="Astvaldsson A."/>
            <person name="Andersson J.O."/>
            <person name="Svard S.G."/>
        </authorList>
    </citation>
    <scope>NUCLEOTIDE SEQUENCE</scope>
    <source>
        <strain evidence="3">ATCC 50377</strain>
    </source>
</reference>
<dbReference type="Gene3D" id="1.10.287.110">
    <property type="entry name" value="DnaJ domain"/>
    <property type="match status" value="1"/>
</dbReference>
<accession>V6LSA3</accession>
<dbReference type="EMBL" id="AUWU02000007">
    <property type="protein sequence ID" value="KAH0570745.1"/>
    <property type="molecule type" value="Genomic_DNA"/>
</dbReference>
<dbReference type="PRINTS" id="PR00625">
    <property type="entry name" value="JDOMAIN"/>
</dbReference>
<name>V6LSA3_9EUKA</name>
<dbReference type="InterPro" id="IPR036869">
    <property type="entry name" value="J_dom_sf"/>
</dbReference>
<sequence>MPTAYEILDVPENCTDDRLIKSSYHQLAQKYHPDRAKDEDKDVAQEMMQKINDAYAAVKNEEARKAYAMAQTAKFDFTGGDYAIYVSKSQFVLEKDFKTMLKKWIKTLSLRPMGMSFIKKSQQSFCGKLKFVVLKQQIEIKCILDVKRKSEQHPTSETLSSYIPLEMAVTIKINSLNDLKEAFIDAPEKLLKDIQPYINNFSCQIGTEHLTKTNEVQQLNQEDVEITEQMLSSMQMKLMKEMFKVQFKMQSEFLQKNNDVESFQIVDMGMDMVNADEQVQVIECECQLFEYEFKGKQHVLCANMVSGDMVGSYDKSGIKQKIVNKITNKLEQIMEKQMERSVM</sequence>
<reference evidence="2 3" key="1">
    <citation type="journal article" date="2014" name="PLoS Genet.">
        <title>The Genome of Spironucleus salmonicida Highlights a Fish Pathogen Adapted to Fluctuating Environments.</title>
        <authorList>
            <person name="Xu F."/>
            <person name="Jerlstrom-Hultqvist J."/>
            <person name="Einarsson E."/>
            <person name="Astvaldsson A."/>
            <person name="Svard S.G."/>
            <person name="Andersson J.O."/>
        </authorList>
    </citation>
    <scope>NUCLEOTIDE SEQUENCE</scope>
    <source>
        <strain evidence="3">ATCC 50377</strain>
    </source>
</reference>
<evidence type="ECO:0000313" key="2">
    <source>
        <dbReference type="EMBL" id="EST47542.1"/>
    </source>
</evidence>
<evidence type="ECO:0000313" key="3">
    <source>
        <dbReference type="EMBL" id="KAH0570745.1"/>
    </source>
</evidence>
<dbReference type="InterPro" id="IPR001623">
    <property type="entry name" value="DnaJ_domain"/>
</dbReference>
<dbReference type="OrthoDB" id="10250354at2759"/>
<feature type="domain" description="J" evidence="1">
    <location>
        <begin position="3"/>
        <end position="71"/>
    </location>
</feature>
<dbReference type="SMART" id="SM00271">
    <property type="entry name" value="DnaJ"/>
    <property type="match status" value="1"/>
</dbReference>
<protein>
    <submittedName>
        <fullName evidence="2">DnaJ domain-containing protein</fullName>
    </submittedName>
</protein>
<dbReference type="Pfam" id="PF00226">
    <property type="entry name" value="DnaJ"/>
    <property type="match status" value="1"/>
</dbReference>
<dbReference type="SUPFAM" id="SSF46565">
    <property type="entry name" value="Chaperone J-domain"/>
    <property type="match status" value="1"/>
</dbReference>
<evidence type="ECO:0000313" key="4">
    <source>
        <dbReference type="Proteomes" id="UP000018208"/>
    </source>
</evidence>
<dbReference type="InterPro" id="IPR050817">
    <property type="entry name" value="DjlA_DnaK_co-chaperone"/>
</dbReference>
<dbReference type="PANTHER" id="PTHR24074">
    <property type="entry name" value="CO-CHAPERONE PROTEIN DJLA"/>
    <property type="match status" value="1"/>
</dbReference>
<keyword evidence="4" id="KW-1185">Reference proteome</keyword>
<dbReference type="EMBL" id="KI546040">
    <property type="protein sequence ID" value="EST47542.1"/>
    <property type="molecule type" value="Genomic_DNA"/>
</dbReference>
<evidence type="ECO:0000259" key="1">
    <source>
        <dbReference type="PROSITE" id="PS50076"/>
    </source>
</evidence>
<dbReference type="PROSITE" id="PS50076">
    <property type="entry name" value="DNAJ_2"/>
    <property type="match status" value="1"/>
</dbReference>
<organism evidence="2">
    <name type="scientific">Spironucleus salmonicida</name>
    <dbReference type="NCBI Taxonomy" id="348837"/>
    <lineage>
        <taxon>Eukaryota</taxon>
        <taxon>Metamonada</taxon>
        <taxon>Diplomonadida</taxon>
        <taxon>Hexamitidae</taxon>
        <taxon>Hexamitinae</taxon>
        <taxon>Spironucleus</taxon>
    </lineage>
</organism>
<dbReference type="VEuPathDB" id="GiardiaDB:SS50377_27032"/>
<dbReference type="CDD" id="cd06257">
    <property type="entry name" value="DnaJ"/>
    <property type="match status" value="1"/>
</dbReference>
<gene>
    <name evidence="2" type="ORF">SS50377_12524</name>
    <name evidence="3" type="ORF">SS50377_27032</name>
</gene>